<evidence type="ECO:0000313" key="3">
    <source>
        <dbReference type="Proteomes" id="UP000188320"/>
    </source>
</evidence>
<protein>
    <submittedName>
        <fullName evidence="2">Uncharacterized protein</fullName>
    </submittedName>
</protein>
<dbReference type="Proteomes" id="UP000188320">
    <property type="component" value="Unassembled WGS sequence"/>
</dbReference>
<evidence type="ECO:0000313" key="2">
    <source>
        <dbReference type="EMBL" id="OMH85200.1"/>
    </source>
</evidence>
<proteinExistence type="predicted"/>
<evidence type="ECO:0000256" key="1">
    <source>
        <dbReference type="SAM" id="MobiDB-lite"/>
    </source>
</evidence>
<sequence length="89" mass="9732">MSQNVGITRRKVAGAKQNDDDLGSGTLRQRSSVNNTPEAQGKGTFNSTKTIDCPKLSLLEELILLGIKDSEVKYLCSTLVLSVFFENQL</sequence>
<dbReference type="EMBL" id="LSSK01000104">
    <property type="protein sequence ID" value="OMH85200.1"/>
    <property type="molecule type" value="Genomic_DNA"/>
</dbReference>
<comment type="caution">
    <text evidence="2">The sequence shown here is derived from an EMBL/GenBank/DDBJ whole genome shotgun (WGS) entry which is preliminary data.</text>
</comment>
<reference evidence="3" key="1">
    <citation type="submission" date="2017-01" db="EMBL/GenBank/DDBJ databases">
        <authorList>
            <person name="Wang Y."/>
            <person name="White M."/>
            <person name="Kvist S."/>
            <person name="Moncalvo J.-M."/>
        </authorList>
    </citation>
    <scope>NUCLEOTIDE SEQUENCE [LARGE SCALE GENOMIC DNA]</scope>
    <source>
        <strain evidence="3">COL-18-3</strain>
    </source>
</reference>
<keyword evidence="3" id="KW-1185">Reference proteome</keyword>
<organism evidence="2 3">
    <name type="scientific">Zancudomyces culisetae</name>
    <name type="common">Gut fungus</name>
    <name type="synonym">Smittium culisetae</name>
    <dbReference type="NCBI Taxonomy" id="1213189"/>
    <lineage>
        <taxon>Eukaryota</taxon>
        <taxon>Fungi</taxon>
        <taxon>Fungi incertae sedis</taxon>
        <taxon>Zoopagomycota</taxon>
        <taxon>Kickxellomycotina</taxon>
        <taxon>Harpellomycetes</taxon>
        <taxon>Harpellales</taxon>
        <taxon>Legeriomycetaceae</taxon>
        <taxon>Zancudomyces</taxon>
    </lineage>
</organism>
<dbReference type="AlphaFoldDB" id="A0A1R1PW59"/>
<feature type="compositionally biased region" description="Polar residues" evidence="1">
    <location>
        <begin position="26"/>
        <end position="50"/>
    </location>
</feature>
<name>A0A1R1PW59_ZANCU</name>
<gene>
    <name evidence="2" type="ORF">AX774_g1261</name>
</gene>
<feature type="region of interest" description="Disordered" evidence="1">
    <location>
        <begin position="1"/>
        <end position="50"/>
    </location>
</feature>
<accession>A0A1R1PW59</accession>